<evidence type="ECO:0000259" key="3">
    <source>
        <dbReference type="PROSITE" id="PS50887"/>
    </source>
</evidence>
<dbReference type="Gene3D" id="3.30.70.270">
    <property type="match status" value="1"/>
</dbReference>
<dbReference type="InterPro" id="IPR000160">
    <property type="entry name" value="GGDEF_dom"/>
</dbReference>
<dbReference type="SMART" id="SM00267">
    <property type="entry name" value="GGDEF"/>
    <property type="match status" value="1"/>
</dbReference>
<dbReference type="CDD" id="cd01948">
    <property type="entry name" value="EAL"/>
    <property type="match status" value="1"/>
</dbReference>
<feature type="transmembrane region" description="Helical" evidence="1">
    <location>
        <begin position="107"/>
        <end position="128"/>
    </location>
</feature>
<evidence type="ECO:0000313" key="5">
    <source>
        <dbReference type="Proteomes" id="UP000278746"/>
    </source>
</evidence>
<feature type="transmembrane region" description="Helical" evidence="1">
    <location>
        <begin position="213"/>
        <end position="234"/>
    </location>
</feature>
<dbReference type="InterPro" id="IPR035965">
    <property type="entry name" value="PAS-like_dom_sf"/>
</dbReference>
<dbReference type="SUPFAM" id="SSF55785">
    <property type="entry name" value="PYP-like sensor domain (PAS domain)"/>
    <property type="match status" value="1"/>
</dbReference>
<dbReference type="InterPro" id="IPR035919">
    <property type="entry name" value="EAL_sf"/>
</dbReference>
<feature type="transmembrane region" description="Helical" evidence="1">
    <location>
        <begin position="12"/>
        <end position="33"/>
    </location>
</feature>
<dbReference type="PROSITE" id="PS50887">
    <property type="entry name" value="GGDEF"/>
    <property type="match status" value="1"/>
</dbReference>
<dbReference type="Proteomes" id="UP000278746">
    <property type="component" value="Unassembled WGS sequence"/>
</dbReference>
<feature type="domain" description="GGDEF" evidence="3">
    <location>
        <begin position="393"/>
        <end position="524"/>
    </location>
</feature>
<comment type="caution">
    <text evidence="4">The sequence shown here is derived from an EMBL/GenBank/DDBJ whole genome shotgun (WGS) entry which is preliminary data.</text>
</comment>
<dbReference type="PANTHER" id="PTHR44757">
    <property type="entry name" value="DIGUANYLATE CYCLASE DGCP"/>
    <property type="match status" value="1"/>
</dbReference>
<organism evidence="4 5">
    <name type="scientific">Alteribacter keqinensis</name>
    <dbReference type="NCBI Taxonomy" id="2483800"/>
    <lineage>
        <taxon>Bacteria</taxon>
        <taxon>Bacillati</taxon>
        <taxon>Bacillota</taxon>
        <taxon>Bacilli</taxon>
        <taxon>Bacillales</taxon>
        <taxon>Bacillaceae</taxon>
        <taxon>Alteribacter</taxon>
    </lineage>
</organism>
<evidence type="ECO:0000313" key="4">
    <source>
        <dbReference type="EMBL" id="RNA66300.1"/>
    </source>
</evidence>
<feature type="transmembrane region" description="Helical" evidence="1">
    <location>
        <begin position="140"/>
        <end position="162"/>
    </location>
</feature>
<dbReference type="AlphaFoldDB" id="A0A3M7TM86"/>
<keyword evidence="5" id="KW-1185">Reference proteome</keyword>
<dbReference type="InterPro" id="IPR029787">
    <property type="entry name" value="Nucleotide_cyclase"/>
</dbReference>
<protein>
    <submittedName>
        <fullName evidence="4">Phosphodiesterase</fullName>
    </submittedName>
</protein>
<keyword evidence="1" id="KW-1133">Transmembrane helix</keyword>
<dbReference type="SUPFAM" id="SSF55073">
    <property type="entry name" value="Nucleotide cyclase"/>
    <property type="match status" value="1"/>
</dbReference>
<dbReference type="Pfam" id="PF00563">
    <property type="entry name" value="EAL"/>
    <property type="match status" value="1"/>
</dbReference>
<accession>A0A3M7TM86</accession>
<dbReference type="PROSITE" id="PS50883">
    <property type="entry name" value="EAL"/>
    <property type="match status" value="1"/>
</dbReference>
<name>A0A3M7TM86_9BACI</name>
<dbReference type="Gene3D" id="3.30.450.20">
    <property type="entry name" value="PAS domain"/>
    <property type="match status" value="1"/>
</dbReference>
<dbReference type="InterPro" id="IPR001633">
    <property type="entry name" value="EAL_dom"/>
</dbReference>
<feature type="transmembrane region" description="Helical" evidence="1">
    <location>
        <begin position="174"/>
        <end position="193"/>
    </location>
</feature>
<keyword evidence="1" id="KW-0472">Membrane</keyword>
<evidence type="ECO:0000256" key="1">
    <source>
        <dbReference type="SAM" id="Phobius"/>
    </source>
</evidence>
<dbReference type="Gene3D" id="3.20.20.450">
    <property type="entry name" value="EAL domain"/>
    <property type="match status" value="1"/>
</dbReference>
<proteinExistence type="predicted"/>
<evidence type="ECO:0000259" key="2">
    <source>
        <dbReference type="PROSITE" id="PS50883"/>
    </source>
</evidence>
<reference evidence="4 5" key="1">
    <citation type="submission" date="2018-10" db="EMBL/GenBank/DDBJ databases">
        <title>Bacillus Keqinensis sp. nov., a moderately halophilic bacterium isolated from a saline-alkaline lake.</title>
        <authorList>
            <person name="Wang H."/>
        </authorList>
    </citation>
    <scope>NUCLEOTIDE SEQUENCE [LARGE SCALE GENOMIC DNA]</scope>
    <source>
        <strain evidence="4 5">KQ-3</strain>
    </source>
</reference>
<gene>
    <name evidence="4" type="ORF">EBO34_19470</name>
</gene>
<dbReference type="PANTHER" id="PTHR44757:SF2">
    <property type="entry name" value="BIOFILM ARCHITECTURE MAINTENANCE PROTEIN MBAA"/>
    <property type="match status" value="1"/>
</dbReference>
<dbReference type="SUPFAM" id="SSF141868">
    <property type="entry name" value="EAL domain-like"/>
    <property type="match status" value="1"/>
</dbReference>
<dbReference type="InterPro" id="IPR052155">
    <property type="entry name" value="Biofilm_reg_signaling"/>
</dbReference>
<feature type="transmembrane region" description="Helical" evidence="1">
    <location>
        <begin position="76"/>
        <end position="95"/>
    </location>
</feature>
<dbReference type="NCBIfam" id="TIGR00254">
    <property type="entry name" value="GGDEF"/>
    <property type="match status" value="1"/>
</dbReference>
<dbReference type="OrthoDB" id="9759607at2"/>
<dbReference type="CDD" id="cd01949">
    <property type="entry name" value="GGDEF"/>
    <property type="match status" value="1"/>
</dbReference>
<dbReference type="RefSeq" id="WP_122901762.1">
    <property type="nucleotide sequence ID" value="NZ_RHIB01000004.1"/>
</dbReference>
<dbReference type="InterPro" id="IPR043128">
    <property type="entry name" value="Rev_trsase/Diguanyl_cyclase"/>
</dbReference>
<dbReference type="SMART" id="SM00052">
    <property type="entry name" value="EAL"/>
    <property type="match status" value="1"/>
</dbReference>
<feature type="domain" description="EAL" evidence="2">
    <location>
        <begin position="533"/>
        <end position="787"/>
    </location>
</feature>
<feature type="transmembrane region" description="Helical" evidence="1">
    <location>
        <begin position="45"/>
        <end position="64"/>
    </location>
</feature>
<dbReference type="Pfam" id="PF00990">
    <property type="entry name" value="GGDEF"/>
    <property type="match status" value="1"/>
</dbReference>
<sequence>MLDFIIPDQLAMVTLAVAYLLCICTCFMCITHRLAFKDYTRKKQLGIVVIYGISFWVVHPLILLSERTVTLTETTILLMVLTVPLTCAALWVALAMGAKIEISSIQFLLGSFIIGTLIFTLDVTLYMLTFADTLDINGLILTYSYLLVGCIAGAVLRFLLILNNETELDEIKKWHFAGAVTIGIALASIPNVIKASLTVGKELTNLTLTFDSIFFALLINIVALIVLILVPDLLGDNQRKKTKLALLTNRAEYHSLFFNHPDAVFAIDQEERFIRMNETARQTLNQTEATLPPSLALKDVLKSRTYVKVKSYLKQAFDGIGSEFHLYTADDRYFQVTLLPLEFEGQTAAYAILKDQTDPKKYQEQIQHFAFHDDLTGLKNRRGFFVELEEINHPFSIVMIDFDHFKRINDIYGHDYGDLLLKELARRMKHRFLRPFSIARIGGDEFAMIYSGEDEEALVNACRKFLDDFSEPIQVGGRLCYMTPSIGFAHSIADEKPAAIVSYADYAMFQSKNNGRNQIQLFKPEMKERLERKKVLEKGLPHAILNDELFLVYQPILNTVSARIEAVEALVRWEHPKLGLISPGEFIPTAEDIGEIAHLEEWVVTTACEEVKKWNESLAEPVRLSVNLSMKHIEQTDIHLFVKDRLTQTGFSPEWMTIELTETTLMRREKETVKSIEKLKEMGVAVYLDDFGTGYSSLNYIMRLPLDGVKLDRLFLQKMKQDNEHYTLVHSLITMKHKLGLEVVAEGVETKDHLHMLEKMGCEKIQGYYIAKPLHHQVCLNMVKSGILPAAEIV</sequence>
<keyword evidence="1" id="KW-0812">Transmembrane</keyword>
<dbReference type="EMBL" id="RHIB01000004">
    <property type="protein sequence ID" value="RNA66300.1"/>
    <property type="molecule type" value="Genomic_DNA"/>
</dbReference>